<evidence type="ECO:0000256" key="1">
    <source>
        <dbReference type="ARBA" id="ARBA00004571"/>
    </source>
</evidence>
<dbReference type="Pfam" id="PF00593">
    <property type="entry name" value="TonB_dep_Rec_b-barrel"/>
    <property type="match status" value="1"/>
</dbReference>
<keyword evidence="8 12" id="KW-0798">TonB box</keyword>
<evidence type="ECO:0000256" key="10">
    <source>
        <dbReference type="ARBA" id="ARBA00023237"/>
    </source>
</evidence>
<keyword evidence="10 11" id="KW-0998">Cell outer membrane</keyword>
<evidence type="ECO:0000313" key="17">
    <source>
        <dbReference type="Proteomes" id="UP001230685"/>
    </source>
</evidence>
<reference evidence="16 17" key="1">
    <citation type="submission" date="2023-07" db="EMBL/GenBank/DDBJ databases">
        <authorList>
            <person name="Kim M.K."/>
        </authorList>
    </citation>
    <scope>NUCLEOTIDE SEQUENCE [LARGE SCALE GENOMIC DNA]</scope>
    <source>
        <strain evidence="16 17">KR1UV-12</strain>
    </source>
</reference>
<dbReference type="InterPro" id="IPR000531">
    <property type="entry name" value="Beta-barrel_TonB"/>
</dbReference>
<comment type="subcellular location">
    <subcellularLocation>
        <location evidence="1 11">Cell outer membrane</location>
        <topology evidence="1 11">Multi-pass membrane protein</topology>
    </subcellularLocation>
</comment>
<evidence type="ECO:0000256" key="3">
    <source>
        <dbReference type="ARBA" id="ARBA00022452"/>
    </source>
</evidence>
<comment type="caution">
    <text evidence="16">The sequence shown here is derived from an EMBL/GenBank/DDBJ whole genome shotgun (WGS) entry which is preliminary data.</text>
</comment>
<keyword evidence="7" id="KW-0406">Ion transport</keyword>
<dbReference type="Pfam" id="PF07715">
    <property type="entry name" value="Plug"/>
    <property type="match status" value="1"/>
</dbReference>
<feature type="chain" id="PRO_5047453556" evidence="13">
    <location>
        <begin position="23"/>
        <end position="759"/>
    </location>
</feature>
<accession>A0ABT9EJ61</accession>
<sequence length="759" mass="81480">MRSLFFMTASAVAIALIDPAAAQDAPADATATATPAASEQAEDVSSTLGDIVVTARRREERLQDVPLSVTAFSPEKLADARIVNRTDLANFTPSLISITGGYPGEFAFFALRGQGPAFGSVPGVVNYFAEVPALVGIDGRVGTFYDLANVQVLAGPQGTLFGKNATGGNILFEPARPTNRQEGYVQLEYGNLRDVRAEFAVNLPIVDDRVLLRVAGEIGRRDGYTKDVGPFFRGKDYDNLGYQSIRASLTLRPVDGVELYTVARYHHSDNNGPGTVLQQLDPALGAPAAPAALFLPGFGSALSNQQSYGPRRVAYDIDEFARTDYWQVVNHATVSLGDALTLKNIASYSELTYRYGYDYDATPLSISGQTSATGAPTQAPTYFTEELQLQGRLWQDAVNFSVGGYYDRSGLRRDQGLFVIQFPLTAVVGPVPAIVNNRARSHAVFGQATIDLGKAGLLPGLSVTGGLRHTWDETSNYTQIFVLPATSGTGKFDYTSYNASVDYAFADGVHAYVTARDAFKAGGVNGPVPTDSPFRTFPPEKLEDVEIGLKSQLRIAGVPTRFNVAAYRGIYTNIQRTTQEAIGGTILNVTRTAARGRIQGVEVTAAVEPVRGLALNGSYSYTDAKYTQVTDASAGAILQGAAFPYTPKHKVTLGANYRQDLGAAGTLALSTNWAYQSRFSTAQNNLARVPYLPSYDTLAVRAGLQGIGGSNLDFTLFMANATDNTFATGLQDLYNVGGGTVTYTYGEPRTYGAQLRFHW</sequence>
<feature type="signal peptide" evidence="13">
    <location>
        <begin position="1"/>
        <end position="22"/>
    </location>
</feature>
<organism evidence="16 17">
    <name type="scientific">Sphingomonas aurea</name>
    <dbReference type="NCBI Taxonomy" id="3063994"/>
    <lineage>
        <taxon>Bacteria</taxon>
        <taxon>Pseudomonadati</taxon>
        <taxon>Pseudomonadota</taxon>
        <taxon>Alphaproteobacteria</taxon>
        <taxon>Sphingomonadales</taxon>
        <taxon>Sphingomonadaceae</taxon>
        <taxon>Sphingomonas</taxon>
    </lineage>
</organism>
<proteinExistence type="inferred from homology"/>
<evidence type="ECO:0000259" key="15">
    <source>
        <dbReference type="Pfam" id="PF07715"/>
    </source>
</evidence>
<keyword evidence="5 11" id="KW-0812">Transmembrane</keyword>
<evidence type="ECO:0000256" key="13">
    <source>
        <dbReference type="SAM" id="SignalP"/>
    </source>
</evidence>
<protein>
    <submittedName>
        <fullName evidence="16">TonB-dependent receptor plug domain-containing protein</fullName>
    </submittedName>
</protein>
<evidence type="ECO:0000256" key="9">
    <source>
        <dbReference type="ARBA" id="ARBA00023136"/>
    </source>
</evidence>
<keyword evidence="3 11" id="KW-1134">Transmembrane beta strand</keyword>
<name>A0ABT9EJ61_9SPHN</name>
<feature type="domain" description="TonB-dependent receptor-like beta-barrel" evidence="14">
    <location>
        <begin position="299"/>
        <end position="705"/>
    </location>
</feature>
<dbReference type="PANTHER" id="PTHR32552">
    <property type="entry name" value="FERRICHROME IRON RECEPTOR-RELATED"/>
    <property type="match status" value="1"/>
</dbReference>
<evidence type="ECO:0000256" key="11">
    <source>
        <dbReference type="PROSITE-ProRule" id="PRU01360"/>
    </source>
</evidence>
<dbReference type="SUPFAM" id="SSF56935">
    <property type="entry name" value="Porins"/>
    <property type="match status" value="1"/>
</dbReference>
<keyword evidence="13" id="KW-0732">Signal</keyword>
<dbReference type="InterPro" id="IPR039426">
    <property type="entry name" value="TonB-dep_rcpt-like"/>
</dbReference>
<evidence type="ECO:0000259" key="14">
    <source>
        <dbReference type="Pfam" id="PF00593"/>
    </source>
</evidence>
<evidence type="ECO:0000313" key="16">
    <source>
        <dbReference type="EMBL" id="MDP1026997.1"/>
    </source>
</evidence>
<dbReference type="Proteomes" id="UP001230685">
    <property type="component" value="Unassembled WGS sequence"/>
</dbReference>
<evidence type="ECO:0000256" key="4">
    <source>
        <dbReference type="ARBA" id="ARBA00022496"/>
    </source>
</evidence>
<evidence type="ECO:0000256" key="12">
    <source>
        <dbReference type="RuleBase" id="RU003357"/>
    </source>
</evidence>
<keyword evidence="2 11" id="KW-0813">Transport</keyword>
<keyword evidence="16" id="KW-0675">Receptor</keyword>
<feature type="domain" description="TonB-dependent receptor plug" evidence="15">
    <location>
        <begin position="62"/>
        <end position="168"/>
    </location>
</feature>
<dbReference type="Gene3D" id="2.40.170.20">
    <property type="entry name" value="TonB-dependent receptor, beta-barrel domain"/>
    <property type="match status" value="1"/>
</dbReference>
<evidence type="ECO:0000256" key="8">
    <source>
        <dbReference type="ARBA" id="ARBA00023077"/>
    </source>
</evidence>
<dbReference type="PROSITE" id="PS52016">
    <property type="entry name" value="TONB_DEPENDENT_REC_3"/>
    <property type="match status" value="1"/>
</dbReference>
<keyword evidence="6" id="KW-0408">Iron</keyword>
<evidence type="ECO:0000256" key="6">
    <source>
        <dbReference type="ARBA" id="ARBA00023004"/>
    </source>
</evidence>
<gene>
    <name evidence="16" type="ORF">Q5H91_07220</name>
</gene>
<keyword evidence="17" id="KW-1185">Reference proteome</keyword>
<evidence type="ECO:0000256" key="5">
    <source>
        <dbReference type="ARBA" id="ARBA00022692"/>
    </source>
</evidence>
<keyword evidence="4" id="KW-0410">Iron transport</keyword>
<dbReference type="InterPro" id="IPR036942">
    <property type="entry name" value="Beta-barrel_TonB_sf"/>
</dbReference>
<dbReference type="RefSeq" id="WP_305172658.1">
    <property type="nucleotide sequence ID" value="NZ_JAUUDS010000002.1"/>
</dbReference>
<dbReference type="InterPro" id="IPR012910">
    <property type="entry name" value="Plug_dom"/>
</dbReference>
<dbReference type="PANTHER" id="PTHR32552:SF81">
    <property type="entry name" value="TONB-DEPENDENT OUTER MEMBRANE RECEPTOR"/>
    <property type="match status" value="1"/>
</dbReference>
<evidence type="ECO:0000256" key="2">
    <source>
        <dbReference type="ARBA" id="ARBA00022448"/>
    </source>
</evidence>
<dbReference type="EMBL" id="JAUUDS010000002">
    <property type="protein sequence ID" value="MDP1026997.1"/>
    <property type="molecule type" value="Genomic_DNA"/>
</dbReference>
<evidence type="ECO:0000256" key="7">
    <source>
        <dbReference type="ARBA" id="ARBA00023065"/>
    </source>
</evidence>
<comment type="similarity">
    <text evidence="11 12">Belongs to the TonB-dependent receptor family.</text>
</comment>
<keyword evidence="9 11" id="KW-0472">Membrane</keyword>